<dbReference type="InterPro" id="IPR013196">
    <property type="entry name" value="HTH_11"/>
</dbReference>
<keyword evidence="5" id="KW-1185">Reference proteome</keyword>
<dbReference type="GO" id="GO:0003700">
    <property type="term" value="F:DNA-binding transcription factor activity"/>
    <property type="evidence" value="ECO:0007669"/>
    <property type="project" value="InterPro"/>
</dbReference>
<feature type="domain" description="HTH deoR-type" evidence="3">
    <location>
        <begin position="9"/>
        <end position="67"/>
    </location>
</feature>
<dbReference type="InterPro" id="IPR026881">
    <property type="entry name" value="WYL_dom"/>
</dbReference>
<dbReference type="PROSITE" id="PS51000">
    <property type="entry name" value="HTH_DEOR_2"/>
    <property type="match status" value="1"/>
</dbReference>
<evidence type="ECO:0000256" key="2">
    <source>
        <dbReference type="ARBA" id="ARBA00023163"/>
    </source>
</evidence>
<evidence type="ECO:0000313" key="5">
    <source>
        <dbReference type="Proteomes" id="UP000030004"/>
    </source>
</evidence>
<dbReference type="InterPro" id="IPR001034">
    <property type="entry name" value="DeoR_HTH"/>
</dbReference>
<dbReference type="STRING" id="1461694.ATO9_11125"/>
<dbReference type="Pfam" id="PF08279">
    <property type="entry name" value="HTH_11"/>
    <property type="match status" value="1"/>
</dbReference>
<dbReference type="SUPFAM" id="SSF46785">
    <property type="entry name" value="Winged helix' DNA-binding domain"/>
    <property type="match status" value="1"/>
</dbReference>
<dbReference type="AlphaFoldDB" id="A0A0A0EGG2"/>
<dbReference type="PANTHER" id="PTHR34580:SF1">
    <property type="entry name" value="PROTEIN PAFC"/>
    <property type="match status" value="1"/>
</dbReference>
<sequence length="248" mass="27963">MSRSSAHDRMRRLELLAVQLKQDSHCTIADLARQHGVSTRTIARDLSLMREQGMQIDADRGRGGGVRLDRNWGVGRLNLAYAEAVDLLISIAVAEQMQSPIFLASLGSVRRQLVASFSPEKRRQVDRLKSRIMIGSTASTFVQAGVHTGADAPPDRVVQALHQAFITQTELQIRYRREDGQTSDRQVAPHYLLLKYPVWYVVAFDRTRDAPRTFRCDRILSAQRTDKAFSLLPKDFFEPSITGDDLSI</sequence>
<keyword evidence="1" id="KW-0805">Transcription regulation</keyword>
<reference evidence="4 5" key="1">
    <citation type="journal article" date="2015" name="Antonie Van Leeuwenhoek">
        <title>Pseudooceanicola atlanticus gen. nov. sp. nov., isolated from surface seawater of the Atlantic Ocean and reclassification of Oceanicola batsensis, Oceanicola marinus, Oceanicola nitratireducens, Oceanicola nanhaiensis, Oceanicola antarcticus and Oceanicola flagellatus, as Pseudooceanicola batsensis comb. nov., Pseudooceanicola marinus comb. nov., Pseudooceanicola nitratireducens comb. nov., Pseudooceanicola nanhaiensis comb. nov., Pseudooceanicola antarcticus comb. nov., and Pseudooceanicola flagellatus comb. nov.</title>
        <authorList>
            <person name="Lai Q."/>
            <person name="Li G."/>
            <person name="Liu X."/>
            <person name="Du Y."/>
            <person name="Sun F."/>
            <person name="Shao Z."/>
        </authorList>
    </citation>
    <scope>NUCLEOTIDE SEQUENCE [LARGE SCALE GENOMIC DNA]</scope>
    <source>
        <strain evidence="4 5">22II-s11g</strain>
    </source>
</reference>
<dbReference type="PROSITE" id="PS52050">
    <property type="entry name" value="WYL"/>
    <property type="match status" value="1"/>
</dbReference>
<gene>
    <name evidence="4" type="ORF">ATO9_11125</name>
</gene>
<keyword evidence="2" id="KW-0804">Transcription</keyword>
<accession>A0A0A0EGG2</accession>
<proteinExistence type="predicted"/>
<dbReference type="SMART" id="SM00420">
    <property type="entry name" value="HTH_DEOR"/>
    <property type="match status" value="1"/>
</dbReference>
<organism evidence="4 5">
    <name type="scientific">Pseudooceanicola atlanticus</name>
    <dbReference type="NCBI Taxonomy" id="1461694"/>
    <lineage>
        <taxon>Bacteria</taxon>
        <taxon>Pseudomonadati</taxon>
        <taxon>Pseudomonadota</taxon>
        <taxon>Alphaproteobacteria</taxon>
        <taxon>Rhodobacterales</taxon>
        <taxon>Paracoccaceae</taxon>
        <taxon>Pseudooceanicola</taxon>
    </lineage>
</organism>
<dbReference type="Proteomes" id="UP000030004">
    <property type="component" value="Unassembled WGS sequence"/>
</dbReference>
<comment type="caution">
    <text evidence="4">The sequence shown here is derived from an EMBL/GenBank/DDBJ whole genome shotgun (WGS) entry which is preliminary data.</text>
</comment>
<dbReference type="RefSeq" id="WP_238318726.1">
    <property type="nucleotide sequence ID" value="NZ_AQQX01000003.1"/>
</dbReference>
<dbReference type="Gene3D" id="1.10.10.10">
    <property type="entry name" value="Winged helix-like DNA-binding domain superfamily/Winged helix DNA-binding domain"/>
    <property type="match status" value="1"/>
</dbReference>
<dbReference type="InterPro" id="IPR036390">
    <property type="entry name" value="WH_DNA-bd_sf"/>
</dbReference>
<dbReference type="InterPro" id="IPR051534">
    <property type="entry name" value="CBASS_pafABC_assoc_protein"/>
</dbReference>
<evidence type="ECO:0000256" key="1">
    <source>
        <dbReference type="ARBA" id="ARBA00023015"/>
    </source>
</evidence>
<evidence type="ECO:0000259" key="3">
    <source>
        <dbReference type="PROSITE" id="PS51000"/>
    </source>
</evidence>
<dbReference type="InterPro" id="IPR036388">
    <property type="entry name" value="WH-like_DNA-bd_sf"/>
</dbReference>
<evidence type="ECO:0000313" key="4">
    <source>
        <dbReference type="EMBL" id="KGM49208.1"/>
    </source>
</evidence>
<protein>
    <submittedName>
        <fullName evidence="4">Transcriptional regulator</fullName>
    </submittedName>
</protein>
<dbReference type="EMBL" id="AQQX01000003">
    <property type="protein sequence ID" value="KGM49208.1"/>
    <property type="molecule type" value="Genomic_DNA"/>
</dbReference>
<dbReference type="Pfam" id="PF13280">
    <property type="entry name" value="WYL"/>
    <property type="match status" value="1"/>
</dbReference>
<dbReference type="eggNOG" id="COG2378">
    <property type="taxonomic scope" value="Bacteria"/>
</dbReference>
<dbReference type="PANTHER" id="PTHR34580">
    <property type="match status" value="1"/>
</dbReference>
<name>A0A0A0EGG2_9RHOB</name>